<accession>A0A5B8M408</accession>
<organism evidence="2 3">
    <name type="scientific">Humibacter ginsenosidimutans</name>
    <dbReference type="NCBI Taxonomy" id="2599293"/>
    <lineage>
        <taxon>Bacteria</taxon>
        <taxon>Bacillati</taxon>
        <taxon>Actinomycetota</taxon>
        <taxon>Actinomycetes</taxon>
        <taxon>Micrococcales</taxon>
        <taxon>Microbacteriaceae</taxon>
        <taxon>Humibacter</taxon>
    </lineage>
</organism>
<dbReference type="AlphaFoldDB" id="A0A5B8M408"/>
<dbReference type="KEGG" id="huw:FPZ11_06790"/>
<sequence length="148" mass="15804">MDLKLEIVVLPVADADRAKAFYEGLGFRLDADFSTPRGLRVVQVTPPGSAASLIFGENLTSAEPGSVQGIHLITANLEQTRAELIAGGADVSEIWHDQDGVFHWAGTANRVAGPNTEHNSYASFASFDDPDGNGFVLQQIVDRLPGRA</sequence>
<name>A0A5B8M408_9MICO</name>
<evidence type="ECO:0000313" key="3">
    <source>
        <dbReference type="Proteomes" id="UP000320216"/>
    </source>
</evidence>
<dbReference type="InterPro" id="IPR029068">
    <property type="entry name" value="Glyas_Bleomycin-R_OHBP_Dase"/>
</dbReference>
<dbReference type="InterPro" id="IPR037523">
    <property type="entry name" value="VOC_core"/>
</dbReference>
<protein>
    <submittedName>
        <fullName evidence="2">Glyoxalase</fullName>
    </submittedName>
</protein>
<proteinExistence type="predicted"/>
<dbReference type="Proteomes" id="UP000320216">
    <property type="component" value="Chromosome"/>
</dbReference>
<dbReference type="Pfam" id="PF00903">
    <property type="entry name" value="Glyoxalase"/>
    <property type="match status" value="1"/>
</dbReference>
<dbReference type="PROSITE" id="PS51819">
    <property type="entry name" value="VOC"/>
    <property type="match status" value="1"/>
</dbReference>
<evidence type="ECO:0000259" key="1">
    <source>
        <dbReference type="PROSITE" id="PS51819"/>
    </source>
</evidence>
<evidence type="ECO:0000313" key="2">
    <source>
        <dbReference type="EMBL" id="QDZ14505.1"/>
    </source>
</evidence>
<feature type="domain" description="VOC" evidence="1">
    <location>
        <begin position="4"/>
        <end position="140"/>
    </location>
</feature>
<dbReference type="InterPro" id="IPR004360">
    <property type="entry name" value="Glyas_Fos-R_dOase_dom"/>
</dbReference>
<dbReference type="Gene3D" id="3.10.180.10">
    <property type="entry name" value="2,3-Dihydroxybiphenyl 1,2-Dioxygenase, domain 1"/>
    <property type="match status" value="1"/>
</dbReference>
<dbReference type="RefSeq" id="WP_146319472.1">
    <property type="nucleotide sequence ID" value="NZ_CP042305.1"/>
</dbReference>
<reference evidence="2 3" key="1">
    <citation type="submission" date="2019-07" db="EMBL/GenBank/DDBJ databases">
        <title>Full genome sequence of Humibacter sp. WJ7-1.</title>
        <authorList>
            <person name="Im W.-T."/>
        </authorList>
    </citation>
    <scope>NUCLEOTIDE SEQUENCE [LARGE SCALE GENOMIC DNA]</scope>
    <source>
        <strain evidence="2 3">WJ7-1</strain>
    </source>
</reference>
<keyword evidence="3" id="KW-1185">Reference proteome</keyword>
<dbReference type="SUPFAM" id="SSF54593">
    <property type="entry name" value="Glyoxalase/Bleomycin resistance protein/Dihydroxybiphenyl dioxygenase"/>
    <property type="match status" value="1"/>
</dbReference>
<gene>
    <name evidence="2" type="ORF">FPZ11_06790</name>
</gene>
<dbReference type="OrthoDB" id="485032at2"/>
<dbReference type="EMBL" id="CP042305">
    <property type="protein sequence ID" value="QDZ14505.1"/>
    <property type="molecule type" value="Genomic_DNA"/>
</dbReference>